<accession>A0A0R1R8Q8</accession>
<feature type="compositionally biased region" description="Polar residues" evidence="1">
    <location>
        <begin position="14"/>
        <end position="24"/>
    </location>
</feature>
<dbReference type="PATRIC" id="fig|1423769.4.peg.1487"/>
<feature type="region of interest" description="Disordered" evidence="1">
    <location>
        <begin position="1"/>
        <end position="44"/>
    </location>
</feature>
<keyword evidence="3" id="KW-1185">Reference proteome</keyword>
<evidence type="ECO:0000256" key="1">
    <source>
        <dbReference type="SAM" id="MobiDB-lite"/>
    </source>
</evidence>
<dbReference type="EMBL" id="AZEU01000019">
    <property type="protein sequence ID" value="KRL53132.1"/>
    <property type="molecule type" value="Genomic_DNA"/>
</dbReference>
<sequence length="227" mass="25734">MAEKIRISKRTVRKPSTPNRQHSATKAIPSDPAKMTKAQRRSEKHRILEERNQQILELGSRLAPLHPTGLPKKPARVKLQMAVPIAIGFFPSESGSINPQMYKWLIPDTVAYHDARFGQLMTVPTPSGPQQVIYAFTVKGNQVKAPSGRVEPSASIIGFTEAKATPDQVAALKIRVDEIRVKREQKLGRNREHYLAHKRNKEKRAGIRKQIRRIQNMPIWPNSPKPR</sequence>
<organism evidence="2 3">
    <name type="scientific">Lacticaseibacillus manihotivorans DSM 13343 = JCM 12514</name>
    <dbReference type="NCBI Taxonomy" id="1423769"/>
    <lineage>
        <taxon>Bacteria</taxon>
        <taxon>Bacillati</taxon>
        <taxon>Bacillota</taxon>
        <taxon>Bacilli</taxon>
        <taxon>Lactobacillales</taxon>
        <taxon>Lactobacillaceae</taxon>
        <taxon>Lacticaseibacillus</taxon>
    </lineage>
</organism>
<proteinExistence type="predicted"/>
<protein>
    <submittedName>
        <fullName evidence="2">Uncharacterized protein</fullName>
    </submittedName>
</protein>
<gene>
    <name evidence="2" type="ORF">FD01_GL001382</name>
</gene>
<evidence type="ECO:0000313" key="2">
    <source>
        <dbReference type="EMBL" id="KRL53132.1"/>
    </source>
</evidence>
<dbReference type="RefSeq" id="WP_056962354.1">
    <property type="nucleotide sequence ID" value="NZ_AZEU01000019.1"/>
</dbReference>
<name>A0A0R1R8Q8_9LACO</name>
<dbReference type="OrthoDB" id="2285207at2"/>
<reference evidence="2 3" key="1">
    <citation type="journal article" date="2015" name="Genome Announc.">
        <title>Expanding the biotechnology potential of lactobacilli through comparative genomics of 213 strains and associated genera.</title>
        <authorList>
            <person name="Sun Z."/>
            <person name="Harris H.M."/>
            <person name="McCann A."/>
            <person name="Guo C."/>
            <person name="Argimon S."/>
            <person name="Zhang W."/>
            <person name="Yang X."/>
            <person name="Jeffery I.B."/>
            <person name="Cooney J.C."/>
            <person name="Kagawa T.F."/>
            <person name="Liu W."/>
            <person name="Song Y."/>
            <person name="Salvetti E."/>
            <person name="Wrobel A."/>
            <person name="Rasinkangas P."/>
            <person name="Parkhill J."/>
            <person name="Rea M.C."/>
            <person name="O'Sullivan O."/>
            <person name="Ritari J."/>
            <person name="Douillard F.P."/>
            <person name="Paul Ross R."/>
            <person name="Yang R."/>
            <person name="Briner A.E."/>
            <person name="Felis G.E."/>
            <person name="de Vos W.M."/>
            <person name="Barrangou R."/>
            <person name="Klaenhammer T.R."/>
            <person name="Caufield P.W."/>
            <person name="Cui Y."/>
            <person name="Zhang H."/>
            <person name="O'Toole P.W."/>
        </authorList>
    </citation>
    <scope>NUCLEOTIDE SEQUENCE [LARGE SCALE GENOMIC DNA]</scope>
    <source>
        <strain evidence="2 3">DSM 13343</strain>
    </source>
</reference>
<dbReference type="AlphaFoldDB" id="A0A0R1R8Q8"/>
<dbReference type="Proteomes" id="UP000051790">
    <property type="component" value="Unassembled WGS sequence"/>
</dbReference>
<comment type="caution">
    <text evidence="2">The sequence shown here is derived from an EMBL/GenBank/DDBJ whole genome shotgun (WGS) entry which is preliminary data.</text>
</comment>
<evidence type="ECO:0000313" key="3">
    <source>
        <dbReference type="Proteomes" id="UP000051790"/>
    </source>
</evidence>